<evidence type="ECO:0000313" key="2">
    <source>
        <dbReference type="Proteomes" id="UP000027616"/>
    </source>
</evidence>
<name>A0A060R656_9BACT</name>
<dbReference type="AlphaFoldDB" id="A0A060R656"/>
<dbReference type="EMBL" id="HG934468">
    <property type="protein sequence ID" value="CDN30395.1"/>
    <property type="molecule type" value="Genomic_DNA"/>
</dbReference>
<evidence type="ECO:0000313" key="1">
    <source>
        <dbReference type="EMBL" id="CDN30395.1"/>
    </source>
</evidence>
<organism evidence="1 2">
    <name type="scientific">Mucinivorans hirudinis</name>
    <dbReference type="NCBI Taxonomy" id="1433126"/>
    <lineage>
        <taxon>Bacteria</taxon>
        <taxon>Pseudomonadati</taxon>
        <taxon>Bacteroidota</taxon>
        <taxon>Bacteroidia</taxon>
        <taxon>Bacteroidales</taxon>
        <taxon>Rikenellaceae</taxon>
        <taxon>Mucinivorans</taxon>
    </lineage>
</organism>
<dbReference type="HOGENOM" id="CLU_1303745_0_0_10"/>
<sequence length="211" mass="24337">MILANHFILRSISLIYCSCTCNSILFLKLLAIDISDKISISPLLNFSGSKLSIRQKKNRSGCFANVIFLSFSLTIKSFKPYDSYCVARLPLFTKRFYRISCENSYLCRMTATEVLSKLLLPRSSDWSIGSVDIDEQNEEVRIELVYNNELVIIDGVSYPIYDYRSVREWRHLDLWQYKSYLVARIPRYIVGDKVISLGIILPSIRTVFVSA</sequence>
<dbReference type="KEGG" id="rbc:BN938_0289"/>
<gene>
    <name evidence="1" type="ORF">BN938_0289</name>
</gene>
<keyword evidence="2" id="KW-1185">Reference proteome</keyword>
<dbReference type="Proteomes" id="UP000027616">
    <property type="component" value="Chromosome I"/>
</dbReference>
<accession>A0A060R656</accession>
<proteinExistence type="predicted"/>
<protein>
    <submittedName>
        <fullName evidence="1">Uncharacterized protein</fullName>
    </submittedName>
</protein>
<reference evidence="1 2" key="1">
    <citation type="journal article" date="2015" name="Genome Announc.">
        <title>Complete Genome Sequence of the Novel Leech Symbiont Mucinivorans hirudinis M3T.</title>
        <authorList>
            <person name="Nelson M.C."/>
            <person name="Bomar L."/>
            <person name="Graf J."/>
        </authorList>
    </citation>
    <scope>NUCLEOTIDE SEQUENCE [LARGE SCALE GENOMIC DNA]</scope>
    <source>
        <strain evidence="2">M3</strain>
    </source>
</reference>